<evidence type="ECO:0000256" key="2">
    <source>
        <dbReference type="ARBA" id="ARBA00009610"/>
    </source>
</evidence>
<keyword evidence="3" id="KW-1133">Transmembrane helix</keyword>
<comment type="pathway">
    <text evidence="1">Glycolipid biosynthesis; glycosylphosphatidylinositol-anchor biosynthesis.</text>
</comment>
<dbReference type="InterPro" id="IPR044215">
    <property type="entry name" value="PIG-H"/>
</dbReference>
<keyword evidence="3" id="KW-0812">Transmembrane</keyword>
<dbReference type="GO" id="GO:0006506">
    <property type="term" value="P:GPI anchor biosynthetic process"/>
    <property type="evidence" value="ECO:0007669"/>
    <property type="project" value="InterPro"/>
</dbReference>
<gene>
    <name evidence="5" type="ORF">ONE63_006588</name>
</gene>
<evidence type="ECO:0000313" key="5">
    <source>
        <dbReference type="EMBL" id="KAJ1529851.1"/>
    </source>
</evidence>
<feature type="domain" description="Phosphatidylinositol N-acetylglucosaminyltransferase subunit H conserved" evidence="4">
    <location>
        <begin position="96"/>
        <end position="136"/>
    </location>
</feature>
<evidence type="ECO:0000313" key="6">
    <source>
        <dbReference type="Proteomes" id="UP001075354"/>
    </source>
</evidence>
<dbReference type="AlphaFoldDB" id="A0AAV7XXU8"/>
<evidence type="ECO:0000259" key="4">
    <source>
        <dbReference type="Pfam" id="PF10181"/>
    </source>
</evidence>
<dbReference type="Proteomes" id="UP001075354">
    <property type="component" value="Chromosome 3"/>
</dbReference>
<dbReference type="EMBL" id="JAPTSV010000003">
    <property type="protein sequence ID" value="KAJ1529851.1"/>
    <property type="molecule type" value="Genomic_DNA"/>
</dbReference>
<evidence type="ECO:0000256" key="3">
    <source>
        <dbReference type="SAM" id="Phobius"/>
    </source>
</evidence>
<dbReference type="PANTHER" id="PTHR15231:SF1">
    <property type="entry name" value="PHOSPHATIDYLINOSITOL N-ACETYLGLUCOSAMINYLTRANSFERASE SUBUNIT H"/>
    <property type="match status" value="1"/>
</dbReference>
<dbReference type="Pfam" id="PF10181">
    <property type="entry name" value="PIG-H"/>
    <property type="match status" value="1"/>
</dbReference>
<dbReference type="InterPro" id="IPR019328">
    <property type="entry name" value="PIGH-H_dom"/>
</dbReference>
<proteinExistence type="inferred from homology"/>
<feature type="transmembrane region" description="Helical" evidence="3">
    <location>
        <begin position="50"/>
        <end position="83"/>
    </location>
</feature>
<sequence>MGRQNDNIACHSVHQNVSGLTIYLQEKSVGNKCMEYTVLNEEKSLLKSPVFYTLTGFAALLAQCMCIGSVVGIIVCAVVSCILTYKIFYDIEKEVLLVTVPLGLQFTAFFQSGQQTTCFIPWHCIKDVYIVEAISLFVL</sequence>
<dbReference type="GO" id="GO:0000506">
    <property type="term" value="C:glycosylphosphatidylinositol-N-acetylglucosaminyltransferase (GPI-GnT) complex"/>
    <property type="evidence" value="ECO:0007669"/>
    <property type="project" value="InterPro"/>
</dbReference>
<protein>
    <recommendedName>
        <fullName evidence="4">Phosphatidylinositol N-acetylglucosaminyltransferase subunit H conserved domain-containing protein</fullName>
    </recommendedName>
</protein>
<reference evidence="5" key="1">
    <citation type="submission" date="2022-12" db="EMBL/GenBank/DDBJ databases">
        <title>Chromosome-level genome assembly of the bean flower thrips Megalurothrips usitatus.</title>
        <authorList>
            <person name="Ma L."/>
            <person name="Liu Q."/>
            <person name="Li H."/>
            <person name="Cai W."/>
        </authorList>
    </citation>
    <scope>NUCLEOTIDE SEQUENCE</scope>
    <source>
        <strain evidence="5">Cailab_2022a</strain>
    </source>
</reference>
<evidence type="ECO:0000256" key="1">
    <source>
        <dbReference type="ARBA" id="ARBA00004687"/>
    </source>
</evidence>
<keyword evidence="3" id="KW-0472">Membrane</keyword>
<organism evidence="5 6">
    <name type="scientific">Megalurothrips usitatus</name>
    <name type="common">bean blossom thrips</name>
    <dbReference type="NCBI Taxonomy" id="439358"/>
    <lineage>
        <taxon>Eukaryota</taxon>
        <taxon>Metazoa</taxon>
        <taxon>Ecdysozoa</taxon>
        <taxon>Arthropoda</taxon>
        <taxon>Hexapoda</taxon>
        <taxon>Insecta</taxon>
        <taxon>Pterygota</taxon>
        <taxon>Neoptera</taxon>
        <taxon>Paraneoptera</taxon>
        <taxon>Thysanoptera</taxon>
        <taxon>Terebrantia</taxon>
        <taxon>Thripoidea</taxon>
        <taxon>Thripidae</taxon>
        <taxon>Megalurothrips</taxon>
    </lineage>
</organism>
<dbReference type="PANTHER" id="PTHR15231">
    <property type="entry name" value="PHOSPHATIDYLINOSITOL N-ACETYLGLUCOSAMINYLTRANSFERASE SUBUNIT H"/>
    <property type="match status" value="1"/>
</dbReference>
<comment type="similarity">
    <text evidence="2">Belongs to the PIGH family.</text>
</comment>
<name>A0AAV7XXU8_9NEOP</name>
<comment type="caution">
    <text evidence="5">The sequence shown here is derived from an EMBL/GenBank/DDBJ whole genome shotgun (WGS) entry which is preliminary data.</text>
</comment>
<keyword evidence="6" id="KW-1185">Reference proteome</keyword>
<accession>A0AAV7XXU8</accession>